<feature type="transmembrane region" description="Helical" evidence="8">
    <location>
        <begin position="24"/>
        <end position="45"/>
    </location>
</feature>
<keyword evidence="4 8" id="KW-0812">Transmembrane</keyword>
<dbReference type="Pfam" id="PF13967">
    <property type="entry name" value="RSN1_TM"/>
    <property type="match status" value="1"/>
</dbReference>
<feature type="transmembrane region" description="Helical" evidence="8">
    <location>
        <begin position="729"/>
        <end position="747"/>
    </location>
</feature>
<evidence type="ECO:0000259" key="10">
    <source>
        <dbReference type="Pfam" id="PF13967"/>
    </source>
</evidence>
<dbReference type="GO" id="GO:0005227">
    <property type="term" value="F:calcium-activated cation channel activity"/>
    <property type="evidence" value="ECO:0007669"/>
    <property type="project" value="InterPro"/>
</dbReference>
<feature type="domain" description="CSC1/OSCA1-like N-terminal transmembrane" evidence="10">
    <location>
        <begin position="24"/>
        <end position="200"/>
    </location>
</feature>
<feature type="transmembrane region" description="Helical" evidence="8">
    <location>
        <begin position="65"/>
        <end position="81"/>
    </location>
</feature>
<dbReference type="InterPro" id="IPR032880">
    <property type="entry name" value="CSC1/OSCA1-like_N"/>
</dbReference>
<feature type="compositionally biased region" description="Low complexity" evidence="7">
    <location>
        <begin position="301"/>
        <end position="311"/>
    </location>
</feature>
<feature type="transmembrane region" description="Helical" evidence="8">
    <location>
        <begin position="592"/>
        <end position="611"/>
    </location>
</feature>
<evidence type="ECO:0000256" key="6">
    <source>
        <dbReference type="ARBA" id="ARBA00023136"/>
    </source>
</evidence>
<comment type="similarity">
    <text evidence="2">Belongs to the CSC1 (TC 1.A.17) family.</text>
</comment>
<evidence type="ECO:0000256" key="4">
    <source>
        <dbReference type="ARBA" id="ARBA00022692"/>
    </source>
</evidence>
<dbReference type="Pfam" id="PF02714">
    <property type="entry name" value="RSN1_7TM"/>
    <property type="match status" value="1"/>
</dbReference>
<feature type="transmembrane region" description="Helical" evidence="8">
    <location>
        <begin position="179"/>
        <end position="199"/>
    </location>
</feature>
<dbReference type="InterPro" id="IPR045122">
    <property type="entry name" value="Csc1-like"/>
</dbReference>
<dbReference type="PANTHER" id="PTHR13018">
    <property type="entry name" value="PROBABLE MEMBRANE PROTEIN DUF221-RELATED"/>
    <property type="match status" value="1"/>
</dbReference>
<name>A0A167CFV7_9ASCO</name>
<feature type="region of interest" description="Disordered" evidence="7">
    <location>
        <begin position="808"/>
        <end position="834"/>
    </location>
</feature>
<keyword evidence="3" id="KW-0813">Transport</keyword>
<keyword evidence="13" id="KW-1185">Reference proteome</keyword>
<gene>
    <name evidence="12" type="ORF">AWJ20_4456</name>
</gene>
<evidence type="ECO:0000256" key="8">
    <source>
        <dbReference type="SAM" id="Phobius"/>
    </source>
</evidence>
<feature type="transmembrane region" description="Helical" evidence="8">
    <location>
        <begin position="551"/>
        <end position="572"/>
    </location>
</feature>
<dbReference type="AlphaFoldDB" id="A0A167CFV7"/>
<dbReference type="Proteomes" id="UP000189580">
    <property type="component" value="Chromosome c"/>
</dbReference>
<feature type="domain" description="CSC1/OSCA1-like cytosolic" evidence="11">
    <location>
        <begin position="221"/>
        <end position="444"/>
    </location>
</feature>
<evidence type="ECO:0000259" key="11">
    <source>
        <dbReference type="Pfam" id="PF14703"/>
    </source>
</evidence>
<protein>
    <submittedName>
        <fullName evidence="12">Csc1p</fullName>
    </submittedName>
</protein>
<feature type="transmembrane region" description="Helical" evidence="8">
    <location>
        <begin position="653"/>
        <end position="680"/>
    </location>
</feature>
<feature type="region of interest" description="Disordered" evidence="7">
    <location>
        <begin position="292"/>
        <end position="311"/>
    </location>
</feature>
<dbReference type="GeneID" id="30036590"/>
<dbReference type="RefSeq" id="XP_018734112.1">
    <property type="nucleotide sequence ID" value="XM_018881527.1"/>
</dbReference>
<comment type="subcellular location">
    <subcellularLocation>
        <location evidence="1">Membrane</location>
        <topology evidence="1">Multi-pass membrane protein</topology>
    </subcellularLocation>
</comment>
<keyword evidence="6 8" id="KW-0472">Membrane</keyword>
<evidence type="ECO:0000256" key="7">
    <source>
        <dbReference type="SAM" id="MobiDB-lite"/>
    </source>
</evidence>
<dbReference type="GO" id="GO:0005886">
    <property type="term" value="C:plasma membrane"/>
    <property type="evidence" value="ECO:0007669"/>
    <property type="project" value="TreeGrafter"/>
</dbReference>
<dbReference type="InterPro" id="IPR003864">
    <property type="entry name" value="CSC1/OSCA1-like_7TM"/>
</dbReference>
<feature type="domain" description="CSC1/OSCA1-like 7TM region" evidence="9">
    <location>
        <begin position="455"/>
        <end position="722"/>
    </location>
</feature>
<dbReference type="InterPro" id="IPR027815">
    <property type="entry name" value="CSC1/OSCA1-like_cyt"/>
</dbReference>
<dbReference type="Pfam" id="PF14703">
    <property type="entry name" value="PHM7_cyt"/>
    <property type="match status" value="1"/>
</dbReference>
<reference evidence="12 13" key="1">
    <citation type="submission" date="2016-02" db="EMBL/GenBank/DDBJ databases">
        <title>Complete genome sequence and transcriptome regulation of the pentose utilising yeast Sugiyamaella lignohabitans.</title>
        <authorList>
            <person name="Bellasio M."/>
            <person name="Peymann A."/>
            <person name="Valli M."/>
            <person name="Sipitzky M."/>
            <person name="Graf A."/>
            <person name="Sauer M."/>
            <person name="Marx H."/>
            <person name="Mattanovich D."/>
        </authorList>
    </citation>
    <scope>NUCLEOTIDE SEQUENCE [LARGE SCALE GENOMIC DNA]</scope>
    <source>
        <strain evidence="12 13">CBS 10342</strain>
    </source>
</reference>
<keyword evidence="5 8" id="KW-1133">Transmembrane helix</keyword>
<evidence type="ECO:0000256" key="3">
    <source>
        <dbReference type="ARBA" id="ARBA00022448"/>
    </source>
</evidence>
<proteinExistence type="inferred from homology"/>
<evidence type="ECO:0000259" key="9">
    <source>
        <dbReference type="Pfam" id="PF02714"/>
    </source>
</evidence>
<evidence type="ECO:0000313" key="12">
    <source>
        <dbReference type="EMBL" id="ANB11635.1"/>
    </source>
</evidence>
<evidence type="ECO:0000313" key="13">
    <source>
        <dbReference type="Proteomes" id="UP000189580"/>
    </source>
</evidence>
<evidence type="ECO:0000256" key="1">
    <source>
        <dbReference type="ARBA" id="ARBA00004141"/>
    </source>
</evidence>
<evidence type="ECO:0000256" key="2">
    <source>
        <dbReference type="ARBA" id="ARBA00007779"/>
    </source>
</evidence>
<feature type="transmembrane region" description="Helical" evidence="8">
    <location>
        <begin position="503"/>
        <end position="530"/>
    </location>
</feature>
<feature type="transmembrane region" description="Helical" evidence="8">
    <location>
        <begin position="700"/>
        <end position="722"/>
    </location>
</feature>
<evidence type="ECO:0000256" key="5">
    <source>
        <dbReference type="ARBA" id="ARBA00022989"/>
    </source>
</evidence>
<dbReference type="PANTHER" id="PTHR13018:SF5">
    <property type="entry name" value="RE44586P"/>
    <property type="match status" value="1"/>
</dbReference>
<sequence>MFDEKSPDSPDSDFDPRKPSTRVLGTQIAIAVALGSISFLSFCILRYRWPKLYAARTARKKGIPPLPQSLFGWLIALYNITEQEILDYAGLDAFVFLGFFKASIQLLSLCTVCAVTVISPIRLHYTGKYDQGEDYDTMTLVRRSMMAILPRTTYLDGYANNGKKHKGGDGSSPEDYPPYLWVYVVFTYLFTIFAAAVMLRQTLKVLRVRQKYLGGQNSITDRTIRVAGISPRLRTEAAIKEHIENLGIGTVRSVSICRDWNKLDRLFDEREVIINKLERAWSEYLGPTWDESEHGLPTPSPSESNSSSRVSIGQRVANGVEDYESDYEDLIDTNEHSSLLLPRQSALQLGSKNRGFTRPTEREGLFGWFGPRVDVIDKYTFRLEELDAEIAEVRQQEFPATSTAFVTMDSVASAQMTAQAVLDPRPYKLIADTAPAPHDVVWRNLYMSKGEQIVRTYSITFAIAILTVASLVPITSLASFLQFDSIKKIWPALAQLLEKSEWALAFVTGILPPLLLTLFNVIMPYFYGYLSTLQGFVSHGEVELSVISKNFFYVFYNLFLFLTVAGASYWSYLKDTTQIAYELAKQMSQLSLFYVDLIILQGIGMFPLRLLQMGSVLRFPLFAAQCRTPRDYRDLYKPAIFNTGIHLPQPLSILIIVLLYSVLSTKILAFGTIYFIFGYFTYKYQLIYSMVHPQHSTGQAWPLIFRRVCVGIVLFHLAMAGILALQKAYFLATMLAPLPIMTFGYWYNFEKSTAPLLHFIALRAIETKGSAGNSVQGAQLSDNAIAEEEDSDDSNSDGFGSHTFSLVRGSLPSRSSPQWASLVRRQRSKSKTLDEQRERFQTYINPNLVRPLDGPWIGLEGDEVIFVGSEGTQRRKVRFEEWE</sequence>
<feature type="transmembrane region" description="Helical" evidence="8">
    <location>
        <begin position="457"/>
        <end position="483"/>
    </location>
</feature>
<dbReference type="KEGG" id="slb:AWJ20_4456"/>
<accession>A0A167CFV7</accession>
<dbReference type="EMBL" id="CP014500">
    <property type="protein sequence ID" value="ANB11635.1"/>
    <property type="molecule type" value="Genomic_DNA"/>
</dbReference>
<dbReference type="OrthoDB" id="1689567at2759"/>
<organism evidence="12 13">
    <name type="scientific">Sugiyamaella lignohabitans</name>
    <dbReference type="NCBI Taxonomy" id="796027"/>
    <lineage>
        <taxon>Eukaryota</taxon>
        <taxon>Fungi</taxon>
        <taxon>Dikarya</taxon>
        <taxon>Ascomycota</taxon>
        <taxon>Saccharomycotina</taxon>
        <taxon>Dipodascomycetes</taxon>
        <taxon>Dipodascales</taxon>
        <taxon>Trichomonascaceae</taxon>
        <taxon>Sugiyamaella</taxon>
    </lineage>
</organism>
<feature type="transmembrane region" description="Helical" evidence="8">
    <location>
        <begin position="93"/>
        <end position="119"/>
    </location>
</feature>